<evidence type="ECO:0008006" key="3">
    <source>
        <dbReference type="Google" id="ProtNLM"/>
    </source>
</evidence>
<comment type="caution">
    <text evidence="1">The sequence shown here is derived from an EMBL/GenBank/DDBJ whole genome shotgun (WGS) entry which is preliminary data.</text>
</comment>
<accession>A0A225EAG5</accession>
<name>A0A225EAG5_9BACT</name>
<dbReference type="Proteomes" id="UP000214646">
    <property type="component" value="Unassembled WGS sequence"/>
</dbReference>
<dbReference type="AlphaFoldDB" id="A0A225EAG5"/>
<dbReference type="Pfam" id="PF14103">
    <property type="entry name" value="DUF4276"/>
    <property type="match status" value="1"/>
</dbReference>
<protein>
    <recommendedName>
        <fullName evidence="3">DUF4276 family protein</fullName>
    </recommendedName>
</protein>
<dbReference type="EMBL" id="NIDE01000001">
    <property type="protein sequence ID" value="OWK46379.1"/>
    <property type="molecule type" value="Genomic_DNA"/>
</dbReference>
<evidence type="ECO:0000313" key="1">
    <source>
        <dbReference type="EMBL" id="OWK46379.1"/>
    </source>
</evidence>
<organism evidence="1 2">
    <name type="scientific">Fimbriiglobus ruber</name>
    <dbReference type="NCBI Taxonomy" id="1908690"/>
    <lineage>
        <taxon>Bacteria</taxon>
        <taxon>Pseudomonadati</taxon>
        <taxon>Planctomycetota</taxon>
        <taxon>Planctomycetia</taxon>
        <taxon>Gemmatales</taxon>
        <taxon>Gemmataceae</taxon>
        <taxon>Fimbriiglobus</taxon>
    </lineage>
</organism>
<reference evidence="2" key="1">
    <citation type="submission" date="2017-06" db="EMBL/GenBank/DDBJ databases">
        <title>Genome analysis of Fimbriiglobus ruber SP5, the first member of the order Planctomycetales with confirmed chitinolytic capability.</title>
        <authorList>
            <person name="Ravin N.V."/>
            <person name="Rakitin A.L."/>
            <person name="Ivanova A.A."/>
            <person name="Beletsky A.V."/>
            <person name="Kulichevskaya I.S."/>
            <person name="Mardanov A.V."/>
            <person name="Dedysh S.N."/>
        </authorList>
    </citation>
    <scope>NUCLEOTIDE SEQUENCE [LARGE SCALE GENOMIC DNA]</scope>
    <source>
        <strain evidence="2">SP5</strain>
    </source>
</reference>
<dbReference type="InterPro" id="IPR025455">
    <property type="entry name" value="DUF4276"/>
</dbReference>
<gene>
    <name evidence="1" type="ORF">FRUB_00078</name>
</gene>
<proteinExistence type="predicted"/>
<evidence type="ECO:0000313" key="2">
    <source>
        <dbReference type="Proteomes" id="UP000214646"/>
    </source>
</evidence>
<sequence>MNVFCEGQTEQAFCDQVLRPHLFPASDGIVHTLAVGEKDHHHVYGLGRKTKYERVRKFIHNTIKQRGGRNVYFTTLFDLYALPSDFPGKAVNVRDVVNPTPYVLALQQALEDDIGYHRFIAHLQLYEYETMLFTDPDAFAVAFEDCEVEIGQLKVIVSSEHSIEHINDGRETAPSKRIIGVFPEYAGWTTTAGPDIAEFIGVAKIRAACPHFDRWLVRLESIPWEMA</sequence>
<keyword evidence="2" id="KW-1185">Reference proteome</keyword>